<dbReference type="AlphaFoldDB" id="A0AAV4SJF7"/>
<evidence type="ECO:0000313" key="1">
    <source>
        <dbReference type="EMBL" id="GIY34558.1"/>
    </source>
</evidence>
<dbReference type="Proteomes" id="UP001054945">
    <property type="component" value="Unassembled WGS sequence"/>
</dbReference>
<dbReference type="EMBL" id="BPLR01009784">
    <property type="protein sequence ID" value="GIY34558.1"/>
    <property type="molecule type" value="Genomic_DNA"/>
</dbReference>
<organism evidence="1 2">
    <name type="scientific">Caerostris extrusa</name>
    <name type="common">Bark spider</name>
    <name type="synonym">Caerostris bankana</name>
    <dbReference type="NCBI Taxonomy" id="172846"/>
    <lineage>
        <taxon>Eukaryota</taxon>
        <taxon>Metazoa</taxon>
        <taxon>Ecdysozoa</taxon>
        <taxon>Arthropoda</taxon>
        <taxon>Chelicerata</taxon>
        <taxon>Arachnida</taxon>
        <taxon>Araneae</taxon>
        <taxon>Araneomorphae</taxon>
        <taxon>Entelegynae</taxon>
        <taxon>Araneoidea</taxon>
        <taxon>Araneidae</taxon>
        <taxon>Caerostris</taxon>
    </lineage>
</organism>
<sequence length="102" mass="11853">MDLQKIFKRGASKLHFEMQVAFFFLLLTLAHYPPSHYFRLSRSPGMFMHEAAEGITRALNFSLQKFGSIHNEVRLGISNRLVTTKVNHHILPHVYFTINPQN</sequence>
<keyword evidence="2" id="KW-1185">Reference proteome</keyword>
<evidence type="ECO:0000313" key="2">
    <source>
        <dbReference type="Proteomes" id="UP001054945"/>
    </source>
</evidence>
<name>A0AAV4SJF7_CAEEX</name>
<proteinExistence type="predicted"/>
<comment type="caution">
    <text evidence="1">The sequence shown here is derived from an EMBL/GenBank/DDBJ whole genome shotgun (WGS) entry which is preliminary data.</text>
</comment>
<reference evidence="1 2" key="1">
    <citation type="submission" date="2021-06" db="EMBL/GenBank/DDBJ databases">
        <title>Caerostris extrusa draft genome.</title>
        <authorList>
            <person name="Kono N."/>
            <person name="Arakawa K."/>
        </authorList>
    </citation>
    <scope>NUCLEOTIDE SEQUENCE [LARGE SCALE GENOMIC DNA]</scope>
</reference>
<protein>
    <submittedName>
        <fullName evidence="1">Uncharacterized protein</fullName>
    </submittedName>
</protein>
<accession>A0AAV4SJF7</accession>
<gene>
    <name evidence="1" type="ORF">CEXT_292241</name>
</gene>